<dbReference type="EMBL" id="KV441549">
    <property type="protein sequence ID" value="OAG09269.1"/>
    <property type="molecule type" value="Genomic_DNA"/>
</dbReference>
<dbReference type="STRING" id="1460663.A0A177CR71"/>
<feature type="compositionally biased region" description="Polar residues" evidence="1">
    <location>
        <begin position="139"/>
        <end position="156"/>
    </location>
</feature>
<feature type="region of interest" description="Disordered" evidence="1">
    <location>
        <begin position="275"/>
        <end position="324"/>
    </location>
</feature>
<proteinExistence type="predicted"/>
<keyword evidence="3" id="KW-1185">Reference proteome</keyword>
<feature type="compositionally biased region" description="Low complexity" evidence="1">
    <location>
        <begin position="289"/>
        <end position="304"/>
    </location>
</feature>
<evidence type="ECO:0000313" key="3">
    <source>
        <dbReference type="Proteomes" id="UP000077069"/>
    </source>
</evidence>
<accession>A0A177CR71</accession>
<feature type="compositionally biased region" description="Basic and acidic residues" evidence="1">
    <location>
        <begin position="275"/>
        <end position="286"/>
    </location>
</feature>
<dbReference type="InParanoid" id="A0A177CR71"/>
<dbReference type="AlphaFoldDB" id="A0A177CR71"/>
<dbReference type="GeneID" id="28769720"/>
<feature type="compositionally biased region" description="Polar residues" evidence="1">
    <location>
        <begin position="305"/>
        <end position="314"/>
    </location>
</feature>
<evidence type="ECO:0000256" key="1">
    <source>
        <dbReference type="SAM" id="MobiDB-lite"/>
    </source>
</evidence>
<evidence type="ECO:0000313" key="2">
    <source>
        <dbReference type="EMBL" id="OAG09269.1"/>
    </source>
</evidence>
<name>A0A177CR71_9PLEO</name>
<feature type="region of interest" description="Disordered" evidence="1">
    <location>
        <begin position="136"/>
        <end position="156"/>
    </location>
</feature>
<protein>
    <submittedName>
        <fullName evidence="2">Uncharacterized protein</fullName>
    </submittedName>
</protein>
<sequence>MVLKQFDMDFILRQQLTSDELPPWAGIVFKYPVDSDDLSEKLRAAYPDCKTHRERKHRATIDFLNAELSRMQSGSSIIDPNSPSNVKHPTQGSTPTAARLHAEVLSEGTEILSASDGTPSSLIESTISPKLAERIRKASQATADSEQSQAHASPTAAQQFVWSAHDGRSMRPKTKRKMTVEERNAYKNTRKRGACDKCRKQKGRCTHFNDNDQWKILVDSKRRSADLDAPSEEGMKLIKMEYSSDVHHRPSSGQTLEVERALSTRPLSMYEHVRPLDDAARDEQRVTDSLPSSVSSRSGSNGNSECLTPTNSRAKSPVIANERE</sequence>
<dbReference type="OrthoDB" id="3794485at2759"/>
<feature type="region of interest" description="Disordered" evidence="1">
    <location>
        <begin position="74"/>
        <end position="96"/>
    </location>
</feature>
<reference evidence="2 3" key="1">
    <citation type="submission" date="2016-05" db="EMBL/GenBank/DDBJ databases">
        <title>Comparative analysis of secretome profiles of manganese(II)-oxidizing ascomycete fungi.</title>
        <authorList>
            <consortium name="DOE Joint Genome Institute"/>
            <person name="Zeiner C.A."/>
            <person name="Purvine S.O."/>
            <person name="Zink E.M."/>
            <person name="Wu S."/>
            <person name="Pasa-Tolic L."/>
            <person name="Chaput D.L."/>
            <person name="Haridas S."/>
            <person name="Grigoriev I.V."/>
            <person name="Santelli C.M."/>
            <person name="Hansel C.M."/>
        </authorList>
    </citation>
    <scope>NUCLEOTIDE SEQUENCE [LARGE SCALE GENOMIC DNA]</scope>
    <source>
        <strain evidence="2 3">AP3s5-JAC2a</strain>
    </source>
</reference>
<organism evidence="2 3">
    <name type="scientific">Paraphaeosphaeria sporulosa</name>
    <dbReference type="NCBI Taxonomy" id="1460663"/>
    <lineage>
        <taxon>Eukaryota</taxon>
        <taxon>Fungi</taxon>
        <taxon>Dikarya</taxon>
        <taxon>Ascomycota</taxon>
        <taxon>Pezizomycotina</taxon>
        <taxon>Dothideomycetes</taxon>
        <taxon>Pleosporomycetidae</taxon>
        <taxon>Pleosporales</taxon>
        <taxon>Massarineae</taxon>
        <taxon>Didymosphaeriaceae</taxon>
        <taxon>Paraphaeosphaeria</taxon>
    </lineage>
</organism>
<dbReference type="Proteomes" id="UP000077069">
    <property type="component" value="Unassembled WGS sequence"/>
</dbReference>
<dbReference type="RefSeq" id="XP_018039634.1">
    <property type="nucleotide sequence ID" value="XM_018186234.1"/>
</dbReference>
<gene>
    <name evidence="2" type="ORF">CC84DRAFT_433014</name>
</gene>